<accession>A0A6J7DEW4</accession>
<proteinExistence type="predicted"/>
<keyword evidence="1" id="KW-0472">Membrane</keyword>
<protein>
    <submittedName>
        <fullName evidence="2">Unannotated protein</fullName>
    </submittedName>
</protein>
<feature type="transmembrane region" description="Helical" evidence="1">
    <location>
        <begin position="35"/>
        <end position="56"/>
    </location>
</feature>
<gene>
    <name evidence="2" type="ORF">UFOPK3381_00682</name>
</gene>
<evidence type="ECO:0000256" key="1">
    <source>
        <dbReference type="SAM" id="Phobius"/>
    </source>
</evidence>
<evidence type="ECO:0000313" key="2">
    <source>
        <dbReference type="EMBL" id="CAB4868851.1"/>
    </source>
</evidence>
<organism evidence="2">
    <name type="scientific">freshwater metagenome</name>
    <dbReference type="NCBI Taxonomy" id="449393"/>
    <lineage>
        <taxon>unclassified sequences</taxon>
        <taxon>metagenomes</taxon>
        <taxon>ecological metagenomes</taxon>
    </lineage>
</organism>
<sequence length="58" mass="6687">MTETPQTPEEAKRQIREIFRQMGATYRAAPRRNRLAVQLVIANIVMWPFVSLLILFGG</sequence>
<dbReference type="EMBL" id="CAFBLN010000021">
    <property type="protein sequence ID" value="CAB4868851.1"/>
    <property type="molecule type" value="Genomic_DNA"/>
</dbReference>
<keyword evidence="1" id="KW-1133">Transmembrane helix</keyword>
<name>A0A6J7DEW4_9ZZZZ</name>
<dbReference type="AlphaFoldDB" id="A0A6J7DEW4"/>
<reference evidence="2" key="1">
    <citation type="submission" date="2020-05" db="EMBL/GenBank/DDBJ databases">
        <authorList>
            <person name="Chiriac C."/>
            <person name="Salcher M."/>
            <person name="Ghai R."/>
            <person name="Kavagutti S V."/>
        </authorList>
    </citation>
    <scope>NUCLEOTIDE SEQUENCE</scope>
</reference>
<keyword evidence="1" id="KW-0812">Transmembrane</keyword>